<dbReference type="SUPFAM" id="SSF55846">
    <property type="entry name" value="N-acetylmuramoyl-L-alanine amidase-like"/>
    <property type="match status" value="1"/>
</dbReference>
<feature type="domain" description="Peptidoglycan recognition protein family" evidence="4">
    <location>
        <begin position="23"/>
        <end position="168"/>
    </location>
</feature>
<dbReference type="InterPro" id="IPR036505">
    <property type="entry name" value="Amidase/PGRP_sf"/>
</dbReference>
<dbReference type="GO" id="GO:0002376">
    <property type="term" value="P:immune system process"/>
    <property type="evidence" value="ECO:0007669"/>
    <property type="project" value="UniProtKB-KW"/>
</dbReference>
<proteinExistence type="inferred from homology"/>
<evidence type="ECO:0000259" key="3">
    <source>
        <dbReference type="SMART" id="SM00644"/>
    </source>
</evidence>
<evidence type="ECO:0000256" key="2">
    <source>
        <dbReference type="ARBA" id="ARBA00022859"/>
    </source>
</evidence>
<evidence type="ECO:0000259" key="4">
    <source>
        <dbReference type="SMART" id="SM00701"/>
    </source>
</evidence>
<dbReference type="AlphaFoldDB" id="A0AAN9B931"/>
<dbReference type="SMART" id="SM00644">
    <property type="entry name" value="Ami_2"/>
    <property type="match status" value="1"/>
</dbReference>
<evidence type="ECO:0000256" key="1">
    <source>
        <dbReference type="ARBA" id="ARBA00007553"/>
    </source>
</evidence>
<feature type="domain" description="N-acetylmuramoyl-L-alanine amidase" evidence="3">
    <location>
        <begin position="35"/>
        <end position="176"/>
    </location>
</feature>
<evidence type="ECO:0000313" key="5">
    <source>
        <dbReference type="EMBL" id="KAK7101621.1"/>
    </source>
</evidence>
<comment type="similarity">
    <text evidence="1">Belongs to the N-acetylmuramoyl-L-alanine amidase 2 family.</text>
</comment>
<keyword evidence="6" id="KW-1185">Reference proteome</keyword>
<name>A0AAN9B931_9CAEN</name>
<dbReference type="CDD" id="cd06583">
    <property type="entry name" value="PGRP"/>
    <property type="match status" value="1"/>
</dbReference>
<dbReference type="SMART" id="SM00701">
    <property type="entry name" value="PGRP"/>
    <property type="match status" value="1"/>
</dbReference>
<evidence type="ECO:0000313" key="6">
    <source>
        <dbReference type="Proteomes" id="UP001374579"/>
    </source>
</evidence>
<dbReference type="InterPro" id="IPR015510">
    <property type="entry name" value="PGRP"/>
</dbReference>
<dbReference type="GO" id="GO:0008270">
    <property type="term" value="F:zinc ion binding"/>
    <property type="evidence" value="ECO:0007669"/>
    <property type="project" value="InterPro"/>
</dbReference>
<protein>
    <recommendedName>
        <fullName evidence="7">Peptidoglycan-recognition protein</fullName>
    </recommendedName>
</protein>
<keyword evidence="2" id="KW-0391">Immunity</keyword>
<dbReference type="Gene3D" id="3.40.80.10">
    <property type="entry name" value="Peptidoglycan recognition protein-like"/>
    <property type="match status" value="1"/>
</dbReference>
<accession>A0AAN9B931</accession>
<dbReference type="Pfam" id="PF01510">
    <property type="entry name" value="Amidase_2"/>
    <property type="match status" value="1"/>
</dbReference>
<dbReference type="EMBL" id="JBAMIC010000010">
    <property type="protein sequence ID" value="KAK7101621.1"/>
    <property type="molecule type" value="Genomic_DNA"/>
</dbReference>
<dbReference type="InterPro" id="IPR002502">
    <property type="entry name" value="Amidase_domain"/>
</dbReference>
<evidence type="ECO:0008006" key="7">
    <source>
        <dbReference type="Google" id="ProtNLM"/>
    </source>
</evidence>
<reference evidence="5 6" key="1">
    <citation type="submission" date="2024-02" db="EMBL/GenBank/DDBJ databases">
        <title>Chromosome-scale genome assembly of the rough periwinkle Littorina saxatilis.</title>
        <authorList>
            <person name="De Jode A."/>
            <person name="Faria R."/>
            <person name="Formenti G."/>
            <person name="Sims Y."/>
            <person name="Smith T.P."/>
            <person name="Tracey A."/>
            <person name="Wood J.M.D."/>
            <person name="Zagrodzka Z.B."/>
            <person name="Johannesson K."/>
            <person name="Butlin R.K."/>
            <person name="Leder E.H."/>
        </authorList>
    </citation>
    <scope>NUCLEOTIDE SEQUENCE [LARGE SCALE GENOMIC DNA]</scope>
    <source>
        <strain evidence="5">Snail1</strain>
        <tissue evidence="5">Muscle</tissue>
    </source>
</reference>
<dbReference type="PANTHER" id="PTHR11022:SF12">
    <property type="entry name" value="PEPTIDOGLYCAN RECOGNITION PROTEIN 3"/>
    <property type="match status" value="1"/>
</dbReference>
<gene>
    <name evidence="5" type="ORF">V1264_019973</name>
</gene>
<dbReference type="PANTHER" id="PTHR11022">
    <property type="entry name" value="PEPTIDOGLYCAN RECOGNITION PROTEIN"/>
    <property type="match status" value="1"/>
</dbReference>
<organism evidence="5 6">
    <name type="scientific">Littorina saxatilis</name>
    <dbReference type="NCBI Taxonomy" id="31220"/>
    <lineage>
        <taxon>Eukaryota</taxon>
        <taxon>Metazoa</taxon>
        <taxon>Spiralia</taxon>
        <taxon>Lophotrochozoa</taxon>
        <taxon>Mollusca</taxon>
        <taxon>Gastropoda</taxon>
        <taxon>Caenogastropoda</taxon>
        <taxon>Littorinimorpha</taxon>
        <taxon>Littorinoidea</taxon>
        <taxon>Littorinidae</taxon>
        <taxon>Littorina</taxon>
    </lineage>
</organism>
<dbReference type="Proteomes" id="UP001374579">
    <property type="component" value="Unassembled WGS sequence"/>
</dbReference>
<dbReference type="GO" id="GO:0008745">
    <property type="term" value="F:N-acetylmuramoyl-L-alanine amidase activity"/>
    <property type="evidence" value="ECO:0007669"/>
    <property type="project" value="InterPro"/>
</dbReference>
<sequence>MYYYLPDTSAATEPPRQLAKSCPYIISRAEWGAKDANPPLVPLTETPGHVYIHHGATPPDGCHSTGLCKAMVRAYQNFHQISRGWSDIAYSFLIGEDGMAYEGRGWTNVGGHTKGHNHDGLGFCVIGDYTHRVPDAAALNTLLALIQCGVDSGYITPDYILLGHRDTAPNHTVCPGDAFYPVIQTWPHYNSTN</sequence>
<dbReference type="FunFam" id="3.40.80.10:FF:000001">
    <property type="entry name" value="Peptidoglycan recognition protein 1"/>
    <property type="match status" value="1"/>
</dbReference>
<dbReference type="GO" id="GO:0009253">
    <property type="term" value="P:peptidoglycan catabolic process"/>
    <property type="evidence" value="ECO:0007669"/>
    <property type="project" value="InterPro"/>
</dbReference>
<comment type="caution">
    <text evidence="5">The sequence shown here is derived from an EMBL/GenBank/DDBJ whole genome shotgun (WGS) entry which is preliminary data.</text>
</comment>
<dbReference type="InterPro" id="IPR006619">
    <property type="entry name" value="PGRP_domain_met/bac"/>
</dbReference>